<dbReference type="Pfam" id="PF07715">
    <property type="entry name" value="Plug"/>
    <property type="match status" value="1"/>
</dbReference>
<reference evidence="12 13" key="1">
    <citation type="submission" date="2014-09" db="EMBL/GenBank/DDBJ databases">
        <title>Sporocytophaga myxococcoides PG-01 genome sequencing.</title>
        <authorList>
            <person name="Liu L."/>
            <person name="Gao P.J."/>
            <person name="Chen G.J."/>
            <person name="Wang L.S."/>
        </authorList>
    </citation>
    <scope>NUCLEOTIDE SEQUENCE [LARGE SCALE GENOMIC DNA]</scope>
    <source>
        <strain evidence="12 13">PG-01</strain>
    </source>
</reference>
<dbReference type="Pfam" id="PF13715">
    <property type="entry name" value="CarbopepD_reg_2"/>
    <property type="match status" value="1"/>
</dbReference>
<dbReference type="SUPFAM" id="SSF49464">
    <property type="entry name" value="Carboxypeptidase regulatory domain-like"/>
    <property type="match status" value="1"/>
</dbReference>
<evidence type="ECO:0000256" key="9">
    <source>
        <dbReference type="RuleBase" id="RU003357"/>
    </source>
</evidence>
<comment type="subcellular location">
    <subcellularLocation>
        <location evidence="1 8">Cell outer membrane</location>
        <topology evidence="1 8">Multi-pass membrane protein</topology>
    </subcellularLocation>
</comment>
<dbReference type="FunFam" id="2.170.130.10:FF:000008">
    <property type="entry name" value="SusC/RagA family TonB-linked outer membrane protein"/>
    <property type="match status" value="1"/>
</dbReference>
<keyword evidence="7 8" id="KW-0998">Cell outer membrane</keyword>
<evidence type="ECO:0000259" key="11">
    <source>
        <dbReference type="Pfam" id="PF07715"/>
    </source>
</evidence>
<evidence type="ECO:0000259" key="10">
    <source>
        <dbReference type="Pfam" id="PF00593"/>
    </source>
</evidence>
<dbReference type="SUPFAM" id="SSF56935">
    <property type="entry name" value="Porins"/>
    <property type="match status" value="1"/>
</dbReference>
<dbReference type="Gene3D" id="2.40.170.20">
    <property type="entry name" value="TonB-dependent receptor, beta-barrel domain"/>
    <property type="match status" value="1"/>
</dbReference>
<evidence type="ECO:0000256" key="2">
    <source>
        <dbReference type="ARBA" id="ARBA00022448"/>
    </source>
</evidence>
<evidence type="ECO:0000256" key="5">
    <source>
        <dbReference type="ARBA" id="ARBA00023077"/>
    </source>
</evidence>
<evidence type="ECO:0000256" key="3">
    <source>
        <dbReference type="ARBA" id="ARBA00022452"/>
    </source>
</evidence>
<dbReference type="InterPro" id="IPR036942">
    <property type="entry name" value="Beta-barrel_TonB_sf"/>
</dbReference>
<dbReference type="PROSITE" id="PS52016">
    <property type="entry name" value="TONB_DEPENDENT_REC_3"/>
    <property type="match status" value="1"/>
</dbReference>
<accession>A0A098LFJ4</accession>
<feature type="domain" description="TonB-dependent receptor-like beta-barrel" evidence="10">
    <location>
        <begin position="371"/>
        <end position="942"/>
    </location>
</feature>
<keyword evidence="6 8" id="KW-0472">Membrane</keyword>
<evidence type="ECO:0000256" key="8">
    <source>
        <dbReference type="PROSITE-ProRule" id="PRU01360"/>
    </source>
</evidence>
<protein>
    <submittedName>
        <fullName evidence="12">TonB-denpendent receptor</fullName>
    </submittedName>
</protein>
<dbReference type="InterPro" id="IPR023997">
    <property type="entry name" value="TonB-dep_OMP_SusC/RagA_CS"/>
</dbReference>
<sequence>MQAMAQNAIPITGRIVSEDGESIPGVTIAIKGTSAGTITDENGDFSISVPDSNSVLVVSYIGFVTQEIKVGSQTVVNVKLPSDNKLDEVVVVGYGTQKKEDVTGSVTVVKSAELNKNVVIDATQSIQGRVTGVNVTQNSGAPGAPLSVRVRGIGTINGSSPFYVVNGVPVLDISTINSNDIESMSILKDAAAAAIYGSRAANGVVLITTKGGSPKKTTFDFNYLTGVSREWKRYNLLDAKEWATLRNEASMTDNGTVLYNPDTIGAGTDWQDQIFRKAMMKSYSLNASGATDKLSYYLGGGYLSQEGILKNSAYERYTFNTKLDYQLAKRLKVGTFMNIASFNRKQLYDGDPYNSIIANALNMDPITPLYSGLGGDSIFGSGATRTDVPNPLARLTYYNNRYKGFNFLGSWFAEYEIIKNLKIKTSLGYLYNNLDNQQFNGRYFVSANENLRESQVVIQQNQNKNLIWENSVTYEKTVAENHKLSGLFMFGAQNNTASFFRGAKNNTFNNDPSQWYLNSATGTATANSQMTEYSMLSYLFRINYEFKDKYQLQVNTRYDGTSRYLDKNKYGIFPSIAAGWILTEETFMQPIKSYVNYIKVRGSYGKLGNQDNPARYAEYPTTTNIFSGYNYGGFFGSAPLGSGNKDLKWETVTTSNIAVDLRFLNNRLAFTAEYFTKKTADMIYRKQVPYYAGTEEPPFVNGGTMLNKGLELAADYTNWIGKLQYNFGVNFTTIKNKVTKLEDPIYQGQFRTVYTNITQEGSPIAQFYGWETNGIVQTAEEAAALQTAQPGVRPGDFKFKDLDGDGIITDKDRTTLGSPLPKFTYGINGNVAYKGFDFSLLLQGSYGNKLFNGSKYTLEGGVPNSNFSDAMLDRWTGPGTSNDVPRVSSNDVNNNRRPSNYYVESGSFLRVRSMQIGYTLPDKLPQLVKLQKVRVFIMAQNLFTFTKYSGLDPEIGTYTPDFNVTSSYLDIGVDKGGTYPQARTWFFGINASF</sequence>
<keyword evidence="5 9" id="KW-0798">TonB box</keyword>
<evidence type="ECO:0000256" key="4">
    <source>
        <dbReference type="ARBA" id="ARBA00022692"/>
    </source>
</evidence>
<keyword evidence="4 8" id="KW-0812">Transmembrane</keyword>
<dbReference type="InterPro" id="IPR023996">
    <property type="entry name" value="TonB-dep_OMP_SusC/RagA"/>
</dbReference>
<dbReference type="Proteomes" id="UP000030185">
    <property type="component" value="Unassembled WGS sequence"/>
</dbReference>
<gene>
    <name evidence="12" type="ORF">MYP_2456</name>
</gene>
<evidence type="ECO:0000256" key="7">
    <source>
        <dbReference type="ARBA" id="ARBA00023237"/>
    </source>
</evidence>
<evidence type="ECO:0000256" key="6">
    <source>
        <dbReference type="ARBA" id="ARBA00023136"/>
    </source>
</evidence>
<keyword evidence="13" id="KW-1185">Reference proteome</keyword>
<dbReference type="GO" id="GO:0009279">
    <property type="term" value="C:cell outer membrane"/>
    <property type="evidence" value="ECO:0007669"/>
    <property type="project" value="UniProtKB-SubCell"/>
</dbReference>
<keyword evidence="12" id="KW-0675">Receptor</keyword>
<dbReference type="AlphaFoldDB" id="A0A098LFJ4"/>
<dbReference type="NCBIfam" id="TIGR04057">
    <property type="entry name" value="SusC_RagA_signa"/>
    <property type="match status" value="1"/>
</dbReference>
<dbReference type="InterPro" id="IPR012910">
    <property type="entry name" value="Plug_dom"/>
</dbReference>
<feature type="domain" description="TonB-dependent receptor plug" evidence="11">
    <location>
        <begin position="98"/>
        <end position="204"/>
    </location>
</feature>
<dbReference type="Gene3D" id="2.60.40.1120">
    <property type="entry name" value="Carboxypeptidase-like, regulatory domain"/>
    <property type="match status" value="1"/>
</dbReference>
<dbReference type="EMBL" id="BBLT01000004">
    <property type="protein sequence ID" value="GAL85227.1"/>
    <property type="molecule type" value="Genomic_DNA"/>
</dbReference>
<proteinExistence type="inferred from homology"/>
<dbReference type="NCBIfam" id="TIGR04056">
    <property type="entry name" value="OMP_RagA_SusC"/>
    <property type="match status" value="1"/>
</dbReference>
<organism evidence="12 13">
    <name type="scientific">Sporocytophaga myxococcoides</name>
    <dbReference type="NCBI Taxonomy" id="153721"/>
    <lineage>
        <taxon>Bacteria</taxon>
        <taxon>Pseudomonadati</taxon>
        <taxon>Bacteroidota</taxon>
        <taxon>Cytophagia</taxon>
        <taxon>Cytophagales</taxon>
        <taxon>Cytophagaceae</taxon>
        <taxon>Sporocytophaga</taxon>
    </lineage>
</organism>
<dbReference type="InterPro" id="IPR000531">
    <property type="entry name" value="Beta-barrel_TonB"/>
</dbReference>
<dbReference type="InterPro" id="IPR039426">
    <property type="entry name" value="TonB-dep_rcpt-like"/>
</dbReference>
<dbReference type="FunFam" id="2.60.40.1120:FF:000003">
    <property type="entry name" value="Outer membrane protein Omp121"/>
    <property type="match status" value="1"/>
</dbReference>
<dbReference type="STRING" id="153721.MYP_2456"/>
<evidence type="ECO:0000256" key="1">
    <source>
        <dbReference type="ARBA" id="ARBA00004571"/>
    </source>
</evidence>
<keyword evidence="2 8" id="KW-0813">Transport</keyword>
<dbReference type="eggNOG" id="COG1629">
    <property type="taxonomic scope" value="Bacteria"/>
</dbReference>
<comment type="similarity">
    <text evidence="8 9">Belongs to the TonB-dependent receptor family.</text>
</comment>
<keyword evidence="3 8" id="KW-1134">Transmembrane beta strand</keyword>
<dbReference type="InterPro" id="IPR037066">
    <property type="entry name" value="Plug_dom_sf"/>
</dbReference>
<evidence type="ECO:0000313" key="12">
    <source>
        <dbReference type="EMBL" id="GAL85227.1"/>
    </source>
</evidence>
<dbReference type="InterPro" id="IPR008969">
    <property type="entry name" value="CarboxyPept-like_regulatory"/>
</dbReference>
<evidence type="ECO:0000313" key="13">
    <source>
        <dbReference type="Proteomes" id="UP000030185"/>
    </source>
</evidence>
<dbReference type="Gene3D" id="2.170.130.10">
    <property type="entry name" value="TonB-dependent receptor, plug domain"/>
    <property type="match status" value="1"/>
</dbReference>
<comment type="caution">
    <text evidence="12">The sequence shown here is derived from an EMBL/GenBank/DDBJ whole genome shotgun (WGS) entry which is preliminary data.</text>
</comment>
<name>A0A098LFJ4_9BACT</name>
<dbReference type="Pfam" id="PF00593">
    <property type="entry name" value="TonB_dep_Rec_b-barrel"/>
    <property type="match status" value="1"/>
</dbReference>